<evidence type="ECO:0000313" key="11">
    <source>
        <dbReference type="Proteomes" id="UP000243374"/>
    </source>
</evidence>
<dbReference type="EMBL" id="FOSF01000002">
    <property type="protein sequence ID" value="SFJ79407.1"/>
    <property type="molecule type" value="Genomic_DNA"/>
</dbReference>
<evidence type="ECO:0000256" key="3">
    <source>
        <dbReference type="ARBA" id="ARBA00022741"/>
    </source>
</evidence>
<dbReference type="GO" id="GO:0005829">
    <property type="term" value="C:cytosol"/>
    <property type="evidence" value="ECO:0007669"/>
    <property type="project" value="TreeGrafter"/>
</dbReference>
<evidence type="ECO:0000256" key="2">
    <source>
        <dbReference type="ARBA" id="ARBA00022679"/>
    </source>
</evidence>
<evidence type="ECO:0000256" key="7">
    <source>
        <dbReference type="RuleBase" id="RU003733"/>
    </source>
</evidence>
<dbReference type="InterPro" id="IPR043129">
    <property type="entry name" value="ATPase_NBD"/>
</dbReference>
<dbReference type="InterPro" id="IPR018483">
    <property type="entry name" value="Carb_kinase_FGGY_CS"/>
</dbReference>
<evidence type="ECO:0000259" key="9">
    <source>
        <dbReference type="Pfam" id="PF02782"/>
    </source>
</evidence>
<dbReference type="InterPro" id="IPR018484">
    <property type="entry name" value="FGGY_N"/>
</dbReference>
<dbReference type="PANTHER" id="PTHR10196:SF69">
    <property type="entry name" value="GLYCEROL KINASE"/>
    <property type="match status" value="1"/>
</dbReference>
<dbReference type="Pfam" id="PF02782">
    <property type="entry name" value="FGGY_C"/>
    <property type="match status" value="1"/>
</dbReference>
<dbReference type="InterPro" id="IPR018485">
    <property type="entry name" value="FGGY_C"/>
</dbReference>
<keyword evidence="3" id="KW-0547">Nucleotide-binding</keyword>
<proteinExistence type="inferred from homology"/>
<feature type="domain" description="Carbohydrate kinase FGGY C-terminal" evidence="9">
    <location>
        <begin position="264"/>
        <end position="453"/>
    </location>
</feature>
<organism evidence="10 11">
    <name type="scientific">Succinivibrio dextrinosolvens</name>
    <dbReference type="NCBI Taxonomy" id="83771"/>
    <lineage>
        <taxon>Bacteria</taxon>
        <taxon>Pseudomonadati</taxon>
        <taxon>Pseudomonadota</taxon>
        <taxon>Gammaproteobacteria</taxon>
        <taxon>Aeromonadales</taxon>
        <taxon>Succinivibrionaceae</taxon>
        <taxon>Succinivibrio</taxon>
    </lineage>
</organism>
<evidence type="ECO:0000256" key="6">
    <source>
        <dbReference type="ARBA" id="ARBA00043149"/>
    </source>
</evidence>
<evidence type="ECO:0000256" key="1">
    <source>
        <dbReference type="ARBA" id="ARBA00009156"/>
    </source>
</evidence>
<evidence type="ECO:0000259" key="8">
    <source>
        <dbReference type="Pfam" id="PF00370"/>
    </source>
</evidence>
<dbReference type="PANTHER" id="PTHR10196">
    <property type="entry name" value="SUGAR KINASE"/>
    <property type="match status" value="1"/>
</dbReference>
<dbReference type="Pfam" id="PF00370">
    <property type="entry name" value="FGGY_N"/>
    <property type="match status" value="1"/>
</dbReference>
<dbReference type="CDD" id="cd07769">
    <property type="entry name" value="ASKHA_NBD_FGGY_GK"/>
    <property type="match status" value="1"/>
</dbReference>
<keyword evidence="2 7" id="KW-0808">Transferase</keyword>
<gene>
    <name evidence="10" type="ORF">SAMN04487865_100286</name>
</gene>
<evidence type="ECO:0000256" key="4">
    <source>
        <dbReference type="ARBA" id="ARBA00022777"/>
    </source>
</evidence>
<dbReference type="Proteomes" id="UP000243374">
    <property type="component" value="Unassembled WGS sequence"/>
</dbReference>
<dbReference type="PIRSF" id="PIRSF000538">
    <property type="entry name" value="GlpK"/>
    <property type="match status" value="1"/>
</dbReference>
<dbReference type="OrthoDB" id="9805576at2"/>
<dbReference type="GO" id="GO:0019563">
    <property type="term" value="P:glycerol catabolic process"/>
    <property type="evidence" value="ECO:0007669"/>
    <property type="project" value="TreeGrafter"/>
</dbReference>
<name>A0A662ZA66_9GAMM</name>
<dbReference type="RefSeq" id="WP_074838471.1">
    <property type="nucleotide sequence ID" value="NZ_CP047056.1"/>
</dbReference>
<dbReference type="AlphaFoldDB" id="A0A662ZA66"/>
<accession>A0A662ZA66</accession>
<evidence type="ECO:0000313" key="10">
    <source>
        <dbReference type="EMBL" id="SFJ79407.1"/>
    </source>
</evidence>
<evidence type="ECO:0000256" key="5">
    <source>
        <dbReference type="ARBA" id="ARBA00022840"/>
    </source>
</evidence>
<protein>
    <recommendedName>
        <fullName evidence="6">ATP:glycerol 3-phosphotransferase</fullName>
    </recommendedName>
</protein>
<dbReference type="GO" id="GO:0004370">
    <property type="term" value="F:glycerol kinase activity"/>
    <property type="evidence" value="ECO:0007669"/>
    <property type="project" value="TreeGrafter"/>
</dbReference>
<keyword evidence="4 7" id="KW-0418">Kinase</keyword>
<dbReference type="Gene3D" id="3.30.420.40">
    <property type="match status" value="2"/>
</dbReference>
<dbReference type="PROSITE" id="PS00445">
    <property type="entry name" value="FGGY_KINASES_2"/>
    <property type="match status" value="1"/>
</dbReference>
<dbReference type="GO" id="GO:0005524">
    <property type="term" value="F:ATP binding"/>
    <property type="evidence" value="ECO:0007669"/>
    <property type="project" value="UniProtKB-KW"/>
</dbReference>
<feature type="domain" description="Carbohydrate kinase FGGY N-terminal" evidence="8">
    <location>
        <begin position="7"/>
        <end position="254"/>
    </location>
</feature>
<reference evidence="10 11" key="1">
    <citation type="submission" date="2016-10" db="EMBL/GenBank/DDBJ databases">
        <authorList>
            <person name="Varghese N."/>
            <person name="Submissions S."/>
        </authorList>
    </citation>
    <scope>NUCLEOTIDE SEQUENCE [LARGE SCALE GENOMIC DNA]</scope>
    <source>
        <strain evidence="10 11">22B</strain>
    </source>
</reference>
<dbReference type="InterPro" id="IPR000577">
    <property type="entry name" value="Carb_kinase_FGGY"/>
</dbReference>
<sequence length="498" mass="54461">MANDDVYVLGIDQSTQGTKALLFDTQGKLIDKAALPHRQIINERGYVEHDLNEIASNVIGVVKTLIDKDSSRAQKIATVGLSVQRETVGAWRKSTLEPLYNAIVWQCARGAEFVSRPEVKAQAKRIREITGLELSEYFSAAKITWLVDNVPEVKACAERNDLCIGNMDSFLVSFLTHGRSFATEPSNASRTQLMDLKALSWSEELCSLFKVPLSALPEIKDSDSEFGFTDFNGLLKHEIPIHAAIGDSQGALFGHGCSKPGQVKTTYGTGSSIMMNSGDRVSSCEHGIVNSVGWRRQGRTTYVLEGNINYSAGIISYLKDDMQLIADPSETEALARAANPNDRSYFVPALSGLGAPYFNGNVRGSILGISRLTGKKEIVRAALDSIAYQVSDILSLIRKSSDVQITQLCVDGGATKNSYLMQFQSDLVRLPLKVPSDAELSGKGAAFMAAIAMEIYDEIILDQHENESFFEPVADEKEISEKVEGWHKAIASTIEYGL</sequence>
<dbReference type="PROSITE" id="PS00933">
    <property type="entry name" value="FGGY_KINASES_1"/>
    <property type="match status" value="1"/>
</dbReference>
<keyword evidence="5" id="KW-0067">ATP-binding</keyword>
<dbReference type="SUPFAM" id="SSF53067">
    <property type="entry name" value="Actin-like ATPase domain"/>
    <property type="match status" value="2"/>
</dbReference>
<keyword evidence="11" id="KW-1185">Reference proteome</keyword>
<comment type="similarity">
    <text evidence="1 7">Belongs to the FGGY kinase family.</text>
</comment>